<gene>
    <name evidence="2" type="ORF">LY90DRAFT_511017</name>
</gene>
<dbReference type="Pfam" id="PF08757">
    <property type="entry name" value="CotH"/>
    <property type="match status" value="1"/>
</dbReference>
<keyword evidence="1" id="KW-0732">Signal</keyword>
<evidence type="ECO:0000313" key="2">
    <source>
        <dbReference type="EMBL" id="ORY38017.1"/>
    </source>
</evidence>
<keyword evidence="3" id="KW-1185">Reference proteome</keyword>
<organism evidence="2 3">
    <name type="scientific">Neocallimastix californiae</name>
    <dbReference type="NCBI Taxonomy" id="1754190"/>
    <lineage>
        <taxon>Eukaryota</taxon>
        <taxon>Fungi</taxon>
        <taxon>Fungi incertae sedis</taxon>
        <taxon>Chytridiomycota</taxon>
        <taxon>Chytridiomycota incertae sedis</taxon>
        <taxon>Neocallimastigomycetes</taxon>
        <taxon>Neocallimastigales</taxon>
        <taxon>Neocallimastigaceae</taxon>
        <taxon>Neocallimastix</taxon>
    </lineage>
</organism>
<evidence type="ECO:0000256" key="1">
    <source>
        <dbReference type="SAM" id="SignalP"/>
    </source>
</evidence>
<dbReference type="InterPro" id="IPR014867">
    <property type="entry name" value="Spore_coat_CotH_CotH2/3/7"/>
</dbReference>
<dbReference type="Proteomes" id="UP000193920">
    <property type="component" value="Unassembled WGS sequence"/>
</dbReference>
<dbReference type="EMBL" id="MCOG01000139">
    <property type="protein sequence ID" value="ORY38017.1"/>
    <property type="molecule type" value="Genomic_DNA"/>
</dbReference>
<accession>A0A1Y2BTQ8</accession>
<dbReference type="OrthoDB" id="2387105at2759"/>
<dbReference type="STRING" id="1754190.A0A1Y2BTQ8"/>
<dbReference type="PANTHER" id="PTHR40050">
    <property type="entry name" value="INNER SPORE COAT PROTEIN H"/>
    <property type="match status" value="1"/>
</dbReference>
<name>A0A1Y2BTQ8_9FUNG</name>
<dbReference type="PANTHER" id="PTHR40050:SF1">
    <property type="entry name" value="INNER SPORE COAT PROTEIN H"/>
    <property type="match status" value="1"/>
</dbReference>
<feature type="chain" id="PRO_5013073305" description="Coth-domain-containing protein" evidence="1">
    <location>
        <begin position="21"/>
        <end position="600"/>
    </location>
</feature>
<evidence type="ECO:0008006" key="4">
    <source>
        <dbReference type="Google" id="ProtNLM"/>
    </source>
</evidence>
<comment type="caution">
    <text evidence="2">The sequence shown here is derived from an EMBL/GenBank/DDBJ whole genome shotgun (WGS) entry which is preliminary data.</text>
</comment>
<proteinExistence type="predicted"/>
<sequence>MNCILISTLLLLAIVGQVFGRIVNFSIIAFGKDASVTFNGKTLNMLPVDNYSGVKSVSAFCPDEEFEYTYTLDGKTEGFTRKLEKGELTTHNELFGRKETISPLKGMGYPEDKPQWKRSIGKTELFDDSYIPTVIIDNASRSDIVEAPDMFTMKRFTIILMDEIFTEENVVTKTQNRYQDKFQFRVKLENKIHKRKIFKFRASADDPTFLRQPLYGDMAAAIGNPVHNQVIVRVYMSDGTPVGLYLMIEVTSSKSFIKSQFYGNEETGKITIPATGLGYPLDCATGADFKEGNSLSSFKADEGENNKKIKYLIEAMHELDVNDENEVKEFSKKWLDLDTFFKALVLEYLTGHWDSYWMYTSNFVMYDAPEESTKDTFKYYFIDQDFDQTFGIGLSHKINTYGDEFPSQSYKTLVDRSWNIADSGSDGSSRAAIDIFLKGGVTTKMFEQHLIDIVKHVFNPVALGRRIEEYTRRYTEEIEWDYNMKRIHPAYTINNTHTIYYWTMSDFYSNMDSSRAKSVAWGLKQWIKMRAEAVSEEFDFEWDDVPLDPIEKVVNRTEIVVDDDDDDEGTKLKNGSISIKVLSNSTVLTVLVSLVLVFYI</sequence>
<reference evidence="2 3" key="1">
    <citation type="submission" date="2016-08" db="EMBL/GenBank/DDBJ databases">
        <title>A Parts List for Fungal Cellulosomes Revealed by Comparative Genomics.</title>
        <authorList>
            <consortium name="DOE Joint Genome Institute"/>
            <person name="Haitjema C.H."/>
            <person name="Gilmore S.P."/>
            <person name="Henske J.K."/>
            <person name="Solomon K.V."/>
            <person name="De Groot R."/>
            <person name="Kuo A."/>
            <person name="Mondo S.J."/>
            <person name="Salamov A.A."/>
            <person name="Labutti K."/>
            <person name="Zhao Z."/>
            <person name="Chiniquy J."/>
            <person name="Barry K."/>
            <person name="Brewer H.M."/>
            <person name="Purvine S.O."/>
            <person name="Wright A.T."/>
            <person name="Boxma B."/>
            <person name="Van Alen T."/>
            <person name="Hackstein J.H."/>
            <person name="Baker S.E."/>
            <person name="Grigoriev I.V."/>
            <person name="O'Malley M.A."/>
        </authorList>
    </citation>
    <scope>NUCLEOTIDE SEQUENCE [LARGE SCALE GENOMIC DNA]</scope>
    <source>
        <strain evidence="2 3">G1</strain>
    </source>
</reference>
<evidence type="ECO:0000313" key="3">
    <source>
        <dbReference type="Proteomes" id="UP000193920"/>
    </source>
</evidence>
<feature type="signal peptide" evidence="1">
    <location>
        <begin position="1"/>
        <end position="20"/>
    </location>
</feature>
<dbReference type="AlphaFoldDB" id="A0A1Y2BTQ8"/>
<protein>
    <recommendedName>
        <fullName evidence="4">Coth-domain-containing protein</fullName>
    </recommendedName>
</protein>